<feature type="compositionally biased region" description="Acidic residues" evidence="6">
    <location>
        <begin position="88"/>
        <end position="129"/>
    </location>
</feature>
<dbReference type="Proteomes" id="UP001596494">
    <property type="component" value="Unassembled WGS sequence"/>
</dbReference>
<comment type="caution">
    <text evidence="9">The sequence shown here is derived from an EMBL/GenBank/DDBJ whole genome shotgun (WGS) entry which is preliminary data.</text>
</comment>
<comment type="subcellular location">
    <subcellularLocation>
        <location evidence="1">Secreted</location>
        <location evidence="1">Cell wall</location>
        <topology evidence="1">Peptidoglycan-anchor</topology>
    </subcellularLocation>
</comment>
<keyword evidence="2" id="KW-0134">Cell wall</keyword>
<sequence>MKKLLMVLCSVGFFAGIFLGSGVAFAEHGDEDKNCDDFDNKQEVMEFWDSHGYDENNDPSDLDRDNDNLPCETTQGDWDSYNENKEETSEESDEGSEDTSSEEESSEDTDESAGSDGDDSDSAEEEGGELPDTATNSPFMMMMGALFVGAGGLLIIRKKSLN</sequence>
<evidence type="ECO:0000256" key="1">
    <source>
        <dbReference type="ARBA" id="ARBA00004168"/>
    </source>
</evidence>
<dbReference type="EMBL" id="JBHTBY010000010">
    <property type="protein sequence ID" value="MFC7321576.1"/>
    <property type="molecule type" value="Genomic_DNA"/>
</dbReference>
<feature type="transmembrane region" description="Helical" evidence="7">
    <location>
        <begin position="139"/>
        <end position="156"/>
    </location>
</feature>
<dbReference type="NCBIfam" id="TIGR01167">
    <property type="entry name" value="LPXTG_anchor"/>
    <property type="match status" value="1"/>
</dbReference>
<keyword evidence="10" id="KW-1185">Reference proteome</keyword>
<keyword evidence="7" id="KW-0472">Membrane</keyword>
<evidence type="ECO:0000256" key="4">
    <source>
        <dbReference type="ARBA" id="ARBA00022729"/>
    </source>
</evidence>
<keyword evidence="4" id="KW-0732">Signal</keyword>
<dbReference type="Pfam" id="PF00746">
    <property type="entry name" value="Gram_pos_anchor"/>
    <property type="match status" value="1"/>
</dbReference>
<proteinExistence type="predicted"/>
<dbReference type="RefSeq" id="WP_289217295.1">
    <property type="nucleotide sequence ID" value="NZ_JAPVRC010000016.1"/>
</dbReference>
<organism evidence="9 10">
    <name type="scientific">Halobacillus campisalis</name>
    <dbReference type="NCBI Taxonomy" id="435909"/>
    <lineage>
        <taxon>Bacteria</taxon>
        <taxon>Bacillati</taxon>
        <taxon>Bacillota</taxon>
        <taxon>Bacilli</taxon>
        <taxon>Bacillales</taxon>
        <taxon>Bacillaceae</taxon>
        <taxon>Halobacillus</taxon>
    </lineage>
</organism>
<evidence type="ECO:0000256" key="5">
    <source>
        <dbReference type="ARBA" id="ARBA00023088"/>
    </source>
</evidence>
<dbReference type="InterPro" id="IPR019931">
    <property type="entry name" value="LPXTG_anchor"/>
</dbReference>
<feature type="region of interest" description="Disordered" evidence="6">
    <location>
        <begin position="47"/>
        <end position="137"/>
    </location>
</feature>
<keyword evidence="7" id="KW-1133">Transmembrane helix</keyword>
<evidence type="ECO:0000313" key="10">
    <source>
        <dbReference type="Proteomes" id="UP001596494"/>
    </source>
</evidence>
<keyword evidence="7" id="KW-0812">Transmembrane</keyword>
<gene>
    <name evidence="9" type="ORF">ACFQMN_11890</name>
</gene>
<keyword evidence="3" id="KW-0964">Secreted</keyword>
<evidence type="ECO:0000256" key="3">
    <source>
        <dbReference type="ARBA" id="ARBA00022525"/>
    </source>
</evidence>
<evidence type="ECO:0000256" key="6">
    <source>
        <dbReference type="SAM" id="MobiDB-lite"/>
    </source>
</evidence>
<evidence type="ECO:0000256" key="2">
    <source>
        <dbReference type="ARBA" id="ARBA00022512"/>
    </source>
</evidence>
<keyword evidence="5" id="KW-0572">Peptidoglycan-anchor</keyword>
<protein>
    <submittedName>
        <fullName evidence="9">LPXTG cell wall anchor domain-containing protein</fullName>
    </submittedName>
</protein>
<evidence type="ECO:0000313" key="9">
    <source>
        <dbReference type="EMBL" id="MFC7321576.1"/>
    </source>
</evidence>
<accession>A0ABW2K5V1</accession>
<feature type="domain" description="Gram-positive cocci surface proteins LPxTG" evidence="8">
    <location>
        <begin position="127"/>
        <end position="159"/>
    </location>
</feature>
<reference evidence="10" key="1">
    <citation type="journal article" date="2019" name="Int. J. Syst. Evol. Microbiol.">
        <title>The Global Catalogue of Microorganisms (GCM) 10K type strain sequencing project: providing services to taxonomists for standard genome sequencing and annotation.</title>
        <authorList>
            <consortium name="The Broad Institute Genomics Platform"/>
            <consortium name="The Broad Institute Genome Sequencing Center for Infectious Disease"/>
            <person name="Wu L."/>
            <person name="Ma J."/>
        </authorList>
    </citation>
    <scope>NUCLEOTIDE SEQUENCE [LARGE SCALE GENOMIC DNA]</scope>
    <source>
        <strain evidence="10">CCUG 73951</strain>
    </source>
</reference>
<evidence type="ECO:0000259" key="8">
    <source>
        <dbReference type="Pfam" id="PF00746"/>
    </source>
</evidence>
<name>A0ABW2K5V1_9BACI</name>
<evidence type="ECO:0000256" key="7">
    <source>
        <dbReference type="SAM" id="Phobius"/>
    </source>
</evidence>